<dbReference type="Pfam" id="PF00723">
    <property type="entry name" value="Glyco_hydro_15"/>
    <property type="match status" value="1"/>
</dbReference>
<dbReference type="SUPFAM" id="SSF48208">
    <property type="entry name" value="Six-hairpin glycosidases"/>
    <property type="match status" value="1"/>
</dbReference>
<dbReference type="Gene3D" id="1.50.10.10">
    <property type="match status" value="1"/>
</dbReference>
<dbReference type="EMBL" id="CP040089">
    <property type="protein sequence ID" value="QGA80037.1"/>
    <property type="molecule type" value="Genomic_DNA"/>
</dbReference>
<keyword evidence="3" id="KW-0378">Hydrolase</keyword>
<evidence type="ECO:0000313" key="4">
    <source>
        <dbReference type="Proteomes" id="UP000377803"/>
    </source>
</evidence>
<proteinExistence type="inferred from homology"/>
<keyword evidence="4" id="KW-1185">Reference proteome</keyword>
<reference evidence="4" key="1">
    <citation type="submission" date="2019-05" db="EMBL/GenBank/DDBJ databases">
        <title>Candidatus Nanohalobium constans, a novel model system to study the DPANN nano-sized archaea: genomic and physiological characterization of a nanoarchaeon co-cultured with its chitinotrophic host.</title>
        <authorList>
            <person name="La Cono V."/>
            <person name="Arcadi E."/>
            <person name="Crisafi F."/>
            <person name="Denaro R."/>
            <person name="La Spada G."/>
            <person name="Messina E."/>
            <person name="Smedile F."/>
            <person name="Toshchakov S.V."/>
            <person name="Shevchenko M.A."/>
            <person name="Golyshin P.N."/>
            <person name="Golyshina O.V."/>
            <person name="Ferrer M."/>
            <person name="Rohde M."/>
            <person name="Mushegian A."/>
            <person name="Sorokin D.Y."/>
            <person name="Giuliano L."/>
            <person name="Yakimov M.M."/>
        </authorList>
    </citation>
    <scope>NUCLEOTIDE SEQUENCE [LARGE SCALE GENOMIC DNA]</scope>
    <source>
        <strain evidence="4">LC1Nh</strain>
    </source>
</reference>
<dbReference type="GO" id="GO:0004339">
    <property type="term" value="F:glucan 1,4-alpha-glucosidase activity"/>
    <property type="evidence" value="ECO:0007669"/>
    <property type="project" value="UniProtKB-EC"/>
</dbReference>
<accession>A0A5Q0UER8</accession>
<evidence type="ECO:0000313" key="3">
    <source>
        <dbReference type="EMBL" id="QGA80037.1"/>
    </source>
</evidence>
<dbReference type="Proteomes" id="UP000377803">
    <property type="component" value="Chromosome"/>
</dbReference>
<protein>
    <submittedName>
        <fullName evidence="3">Glycosyl hydrolase family 15</fullName>
        <ecNumber evidence="3">3.2.1.3</ecNumber>
    </submittedName>
</protein>
<evidence type="ECO:0000256" key="1">
    <source>
        <dbReference type="ARBA" id="ARBA00006188"/>
    </source>
</evidence>
<name>A0A5Q0UER8_9ARCH</name>
<dbReference type="InterPro" id="IPR008928">
    <property type="entry name" value="6-hairpin_glycosidase_sf"/>
</dbReference>
<comment type="similarity">
    <text evidence="1">Belongs to the glycosyl hydrolase 15 family.</text>
</comment>
<feature type="domain" description="GH15-like" evidence="2">
    <location>
        <begin position="41"/>
        <end position="353"/>
    </location>
</feature>
<sequence>MLSRVKSILTSEEKNASMDERVAELVESSREVLNDVCLENGAVVAGNSDKEYYPDNVANYRFVWPRDAAFTLYALDILGEEEQEERFYEWLMDRAEGFEDSGVIYHRYSTNGPRDTDFGHQFQPDQAAALLWCILETNDKLDDRQEKIIHLLADGLWSQWDEECFHNATHDLWEEREAHPDMKENFSYTLAASSEALYLAADRMDEQKWFKTAEQMRERLEQHQATENEKTYYPRTYGDVVDETVDACSLGLLWPFNVVQKDEKLENTVKLIEEKLMIDEGVMRYSGDMYDGIIHHTKHLKKGAGAWPLLTFWYAIALHELGREDEAHEIFDRQVEQIGGKYIPEQKFSRDRQGIEPLAWSHSMFIVAAEKLDRI</sequence>
<dbReference type="KEGG" id="ncon:LC1Nh_0129"/>
<dbReference type="AlphaFoldDB" id="A0A5Q0UER8"/>
<dbReference type="PANTHER" id="PTHR31616">
    <property type="entry name" value="TREHALASE"/>
    <property type="match status" value="1"/>
</dbReference>
<dbReference type="GO" id="GO:0005975">
    <property type="term" value="P:carbohydrate metabolic process"/>
    <property type="evidence" value="ECO:0007669"/>
    <property type="project" value="InterPro"/>
</dbReference>
<dbReference type="InterPro" id="IPR012341">
    <property type="entry name" value="6hp_glycosidase-like_sf"/>
</dbReference>
<evidence type="ECO:0000259" key="2">
    <source>
        <dbReference type="Pfam" id="PF00723"/>
    </source>
</evidence>
<dbReference type="PANTHER" id="PTHR31616:SF0">
    <property type="entry name" value="GLUCAN 1,4-ALPHA-GLUCOSIDASE"/>
    <property type="match status" value="1"/>
</dbReference>
<organism evidence="3 4">
    <name type="scientific">Candidatus Nanohalobium constans</name>
    <dbReference type="NCBI Taxonomy" id="2565781"/>
    <lineage>
        <taxon>Archaea</taxon>
        <taxon>Candidatus Nanohalarchaeota</taxon>
        <taxon>Candidatus Nanohalobia</taxon>
        <taxon>Candidatus Nanohalobiales</taxon>
        <taxon>Candidatus Nanohalobiaceae</taxon>
        <taxon>Candidatus Nanohalobium</taxon>
    </lineage>
</organism>
<keyword evidence="3" id="KW-0326">Glycosidase</keyword>
<gene>
    <name evidence="3" type="ORF">LC1Nh_0129</name>
</gene>
<dbReference type="EC" id="3.2.1.3" evidence="3"/>
<dbReference type="InterPro" id="IPR011613">
    <property type="entry name" value="GH15-like"/>
</dbReference>